<feature type="compositionally biased region" description="Basic and acidic residues" evidence="1">
    <location>
        <begin position="57"/>
        <end position="66"/>
    </location>
</feature>
<feature type="compositionally biased region" description="Basic residues" evidence="1">
    <location>
        <begin position="19"/>
        <end position="42"/>
    </location>
</feature>
<feature type="compositionally biased region" description="Basic and acidic residues" evidence="1">
    <location>
        <begin position="1"/>
        <end position="18"/>
    </location>
</feature>
<keyword evidence="3" id="KW-1185">Reference proteome</keyword>
<reference evidence="2" key="1">
    <citation type="submission" date="2022-11" db="EMBL/GenBank/DDBJ databases">
        <authorList>
            <person name="Kikuchi T."/>
        </authorList>
    </citation>
    <scope>NUCLEOTIDE SEQUENCE</scope>
    <source>
        <strain evidence="2">PS1010</strain>
    </source>
</reference>
<comment type="caution">
    <text evidence="2">The sequence shown here is derived from an EMBL/GenBank/DDBJ whole genome shotgun (WGS) entry which is preliminary data.</text>
</comment>
<feature type="compositionally biased region" description="Basic residues" evidence="1">
    <location>
        <begin position="67"/>
        <end position="79"/>
    </location>
</feature>
<organism evidence="2 3">
    <name type="scientific">Caenorhabditis angaria</name>
    <dbReference type="NCBI Taxonomy" id="860376"/>
    <lineage>
        <taxon>Eukaryota</taxon>
        <taxon>Metazoa</taxon>
        <taxon>Ecdysozoa</taxon>
        <taxon>Nematoda</taxon>
        <taxon>Chromadorea</taxon>
        <taxon>Rhabditida</taxon>
        <taxon>Rhabditina</taxon>
        <taxon>Rhabditomorpha</taxon>
        <taxon>Rhabditoidea</taxon>
        <taxon>Rhabditidae</taxon>
        <taxon>Peloderinae</taxon>
        <taxon>Caenorhabditis</taxon>
    </lineage>
</organism>
<dbReference type="Proteomes" id="UP001152747">
    <property type="component" value="Unassembled WGS sequence"/>
</dbReference>
<evidence type="ECO:0000313" key="2">
    <source>
        <dbReference type="EMBL" id="CAI5437552.1"/>
    </source>
</evidence>
<accession>A0A9P1I307</accession>
<protein>
    <submittedName>
        <fullName evidence="2">Uncharacterized protein</fullName>
    </submittedName>
</protein>
<proteinExistence type="predicted"/>
<dbReference type="EMBL" id="CANHGI010000001">
    <property type="protein sequence ID" value="CAI5437552.1"/>
    <property type="molecule type" value="Genomic_DNA"/>
</dbReference>
<sequence length="312" mass="36313">MNPVQNEKKLILNSDERLKKAKNQSITRKKRGSKKLSAHRSSSKANVQQEFLKIKKTKNDPDELTKKRSKNTKRSHTKSISKENLVVKKKQGSVVEDKMPEALKIVKLDVEERTCARTKKKKNEVVIRYMEESTQKAESDDDFINNENNGKLFDKHNNPFWTLVLFDAEEAEKEGIEVEGRITAEHVLKFLEGTLAPVPPADIKYTFDCTKDVEEMREVDDAFFSEDAVMYHTLRNIMSSERAMKRCTLNDEASRHQKKIPVVQTKGFAQIENLHKTIRFIKPDVERFTYSRDKPIESIRKCRENLKKWDAI</sequence>
<evidence type="ECO:0000313" key="3">
    <source>
        <dbReference type="Proteomes" id="UP001152747"/>
    </source>
</evidence>
<dbReference type="AlphaFoldDB" id="A0A9P1I307"/>
<name>A0A9P1I307_9PELO</name>
<evidence type="ECO:0000256" key="1">
    <source>
        <dbReference type="SAM" id="MobiDB-lite"/>
    </source>
</evidence>
<feature type="region of interest" description="Disordered" evidence="1">
    <location>
        <begin position="1"/>
        <end position="84"/>
    </location>
</feature>
<gene>
    <name evidence="2" type="ORF">CAMP_LOCUS189</name>
</gene>